<dbReference type="Gramene" id="PRQ25509">
    <property type="protein sequence ID" value="PRQ25509"/>
    <property type="gene ID" value="RchiOBHm_Chr6g0284461"/>
</dbReference>
<keyword evidence="2 7" id="KW-0052">Apoplast</keyword>
<dbReference type="PROSITE" id="PS51762">
    <property type="entry name" value="GH16_2"/>
    <property type="match status" value="1"/>
</dbReference>
<dbReference type="Pfam" id="PF00722">
    <property type="entry name" value="Glyco_hydro_16"/>
    <property type="match status" value="1"/>
</dbReference>
<dbReference type="PANTHER" id="PTHR31062">
    <property type="entry name" value="XYLOGLUCAN ENDOTRANSGLUCOSYLASE/HYDROLASE PROTEIN 8-RELATED"/>
    <property type="match status" value="1"/>
</dbReference>
<accession>A0A2P6PU91</accession>
<dbReference type="OMA" id="WGQSHVS"/>
<keyword evidence="1 7" id="KW-0134">Cell wall</keyword>
<dbReference type="InterPro" id="IPR013320">
    <property type="entry name" value="ConA-like_dom_sf"/>
</dbReference>
<dbReference type="GO" id="GO:0048046">
    <property type="term" value="C:apoplast"/>
    <property type="evidence" value="ECO:0007669"/>
    <property type="project" value="UniProtKB-SubCell"/>
</dbReference>
<dbReference type="GO" id="GO:0004553">
    <property type="term" value="F:hydrolase activity, hydrolyzing O-glycosyl compounds"/>
    <property type="evidence" value="ECO:0007669"/>
    <property type="project" value="InterPro"/>
</dbReference>
<evidence type="ECO:0000313" key="10">
    <source>
        <dbReference type="Proteomes" id="UP000238479"/>
    </source>
</evidence>
<dbReference type="EC" id="2.4.1.207" evidence="7"/>
<dbReference type="SUPFAM" id="SSF49899">
    <property type="entry name" value="Concanavalin A-like lectins/glucanases"/>
    <property type="match status" value="1"/>
</dbReference>
<protein>
    <recommendedName>
        <fullName evidence="7">Xyloglucan endotransglucosylase/hydrolase</fullName>
        <ecNumber evidence="7">2.4.1.207</ecNumber>
    </recommendedName>
</protein>
<keyword evidence="9" id="KW-0328">Glycosyltransferase</keyword>
<comment type="caution">
    <text evidence="9">The sequence shown here is derived from an EMBL/GenBank/DDBJ whole genome shotgun (WGS) entry which is preliminary data.</text>
</comment>
<dbReference type="InterPro" id="IPR044791">
    <property type="entry name" value="Beta-glucanase/XTH"/>
</dbReference>
<evidence type="ECO:0000256" key="6">
    <source>
        <dbReference type="ARBA" id="ARBA00023295"/>
    </source>
</evidence>
<gene>
    <name evidence="9" type="ORF">RchiOBHm_Chr6g0284461</name>
</gene>
<reference evidence="9 10" key="1">
    <citation type="journal article" date="2018" name="Nat. Genet.">
        <title>The Rosa genome provides new insights in the design of modern roses.</title>
        <authorList>
            <person name="Bendahmane M."/>
        </authorList>
    </citation>
    <scope>NUCLEOTIDE SEQUENCE [LARGE SCALE GENOMIC DNA]</scope>
    <source>
        <strain evidence="10">cv. Old Blush</strain>
    </source>
</reference>
<dbReference type="Pfam" id="PF06955">
    <property type="entry name" value="XET_C"/>
    <property type="match status" value="1"/>
</dbReference>
<proteinExistence type="inferred from homology"/>
<sequence length="212" mass="25070">MRIKIPLTTEGDRLDEMDFEFLGNREGKPFVLQTNVITNGDNREQRILFWFDPNQIFMTTKLFGISIKFFYVDDKPIRVYKNNENIRVPYPSRPMIIDASIWDGSNWETDGGQTKIDWNHALFRAYFQGFDISSGCTLDKSRTDVKECYASTYLWNHQEYWQLNSTEQQAYEKVRKEQMNYDYCTDSTRFPTPPQSAVVIPNLSWSTYQKRG</sequence>
<keyword evidence="5 7" id="KW-0378">Hydrolase</keyword>
<dbReference type="InterPro" id="IPR010713">
    <property type="entry name" value="XET_C"/>
</dbReference>
<dbReference type="InterPro" id="IPR000757">
    <property type="entry name" value="Beta-glucanase-like"/>
</dbReference>
<dbReference type="STRING" id="74649.A0A2P6PU91"/>
<comment type="PTM">
    <text evidence="7">Contains at least one intrachain disulfide bond essential for its enzymatic activity.</text>
</comment>
<keyword evidence="4 7" id="KW-0808">Transferase</keyword>
<evidence type="ECO:0000313" key="9">
    <source>
        <dbReference type="EMBL" id="PRQ25509.1"/>
    </source>
</evidence>
<evidence type="ECO:0000259" key="8">
    <source>
        <dbReference type="PROSITE" id="PS51762"/>
    </source>
</evidence>
<dbReference type="GO" id="GO:0016762">
    <property type="term" value="F:xyloglucan:xyloglucosyl transferase activity"/>
    <property type="evidence" value="ECO:0007669"/>
    <property type="project" value="UniProtKB-EC"/>
</dbReference>
<comment type="function">
    <text evidence="7">Catalyzes xyloglucan endohydrolysis (XEH) and/or endotransglycosylation (XET). Cleaves and religates xyloglucan polymers, an essential constituent of the primary cell wall, and thereby participates in cell wall construction of growing tissues.</text>
</comment>
<dbReference type="Proteomes" id="UP000238479">
    <property type="component" value="Chromosome 6"/>
</dbReference>
<keyword evidence="7" id="KW-0961">Cell wall biogenesis/degradation</keyword>
<keyword evidence="6 7" id="KW-0326">Glycosidase</keyword>
<feature type="domain" description="GH16" evidence="8">
    <location>
        <begin position="1"/>
        <end position="127"/>
    </location>
</feature>
<evidence type="ECO:0000256" key="5">
    <source>
        <dbReference type="ARBA" id="ARBA00022801"/>
    </source>
</evidence>
<dbReference type="EMBL" id="PDCK01000044">
    <property type="protein sequence ID" value="PRQ25509.1"/>
    <property type="molecule type" value="Genomic_DNA"/>
</dbReference>
<organism evidence="9 10">
    <name type="scientific">Rosa chinensis</name>
    <name type="common">China rose</name>
    <dbReference type="NCBI Taxonomy" id="74649"/>
    <lineage>
        <taxon>Eukaryota</taxon>
        <taxon>Viridiplantae</taxon>
        <taxon>Streptophyta</taxon>
        <taxon>Embryophyta</taxon>
        <taxon>Tracheophyta</taxon>
        <taxon>Spermatophyta</taxon>
        <taxon>Magnoliopsida</taxon>
        <taxon>eudicotyledons</taxon>
        <taxon>Gunneridae</taxon>
        <taxon>Pentapetalae</taxon>
        <taxon>rosids</taxon>
        <taxon>fabids</taxon>
        <taxon>Rosales</taxon>
        <taxon>Rosaceae</taxon>
        <taxon>Rosoideae</taxon>
        <taxon>Rosoideae incertae sedis</taxon>
        <taxon>Rosa</taxon>
    </lineage>
</organism>
<evidence type="ECO:0000256" key="1">
    <source>
        <dbReference type="ARBA" id="ARBA00022512"/>
    </source>
</evidence>
<dbReference type="GO" id="GO:0044042">
    <property type="term" value="P:glucan metabolic process"/>
    <property type="evidence" value="ECO:0007669"/>
    <property type="project" value="InterPro"/>
</dbReference>
<comment type="subcellular location">
    <subcellularLocation>
        <location evidence="7">Secreted</location>
        <location evidence="7">Cell wall</location>
    </subcellularLocation>
    <subcellularLocation>
        <location evidence="7">Secreted</location>
        <location evidence="7">Extracellular space</location>
        <location evidence="7">Apoplast</location>
    </subcellularLocation>
</comment>
<name>A0A2P6PU91_ROSCH</name>
<dbReference type="GO" id="GO:0071555">
    <property type="term" value="P:cell wall organization"/>
    <property type="evidence" value="ECO:0007669"/>
    <property type="project" value="UniProtKB-KW"/>
</dbReference>
<evidence type="ECO:0000256" key="3">
    <source>
        <dbReference type="ARBA" id="ARBA00022525"/>
    </source>
</evidence>
<evidence type="ECO:0000256" key="4">
    <source>
        <dbReference type="ARBA" id="ARBA00022679"/>
    </source>
</evidence>
<keyword evidence="10" id="KW-1185">Reference proteome</keyword>
<dbReference type="AlphaFoldDB" id="A0A2P6PU91"/>
<evidence type="ECO:0000256" key="7">
    <source>
        <dbReference type="RuleBase" id="RU361120"/>
    </source>
</evidence>
<keyword evidence="3 7" id="KW-0964">Secreted</keyword>
<comment type="similarity">
    <text evidence="7">Belongs to the glycosyl hydrolase 16 family.</text>
</comment>
<evidence type="ECO:0000256" key="2">
    <source>
        <dbReference type="ARBA" id="ARBA00022523"/>
    </source>
</evidence>
<dbReference type="Gene3D" id="2.60.120.200">
    <property type="match status" value="1"/>
</dbReference>